<evidence type="ECO:0000256" key="1">
    <source>
        <dbReference type="ARBA" id="ARBA00009922"/>
    </source>
</evidence>
<dbReference type="InterPro" id="IPR000212">
    <property type="entry name" value="DNA_helicase_UvrD/REP"/>
</dbReference>
<dbReference type="RefSeq" id="WP_094607192.1">
    <property type="nucleotide sequence ID" value="NZ_CP155573.1"/>
</dbReference>
<keyword evidence="2 10" id="KW-0547">Nucleotide-binding</keyword>
<evidence type="ECO:0000313" key="13">
    <source>
        <dbReference type="EMBL" id="XFO69567.1"/>
    </source>
</evidence>
<proteinExistence type="inferred from homology"/>
<accession>A0ABZ3IVV4</accession>
<comment type="catalytic activity">
    <reaction evidence="9">
        <text>ATP + H2O = ADP + phosphate + H(+)</text>
        <dbReference type="Rhea" id="RHEA:13065"/>
        <dbReference type="ChEBI" id="CHEBI:15377"/>
        <dbReference type="ChEBI" id="CHEBI:15378"/>
        <dbReference type="ChEBI" id="CHEBI:30616"/>
        <dbReference type="ChEBI" id="CHEBI:43474"/>
        <dbReference type="ChEBI" id="CHEBI:456216"/>
        <dbReference type="EC" id="5.6.2.4"/>
    </reaction>
</comment>
<feature type="binding site" evidence="10">
    <location>
        <begin position="24"/>
        <end position="31"/>
    </location>
    <ligand>
        <name>ATP</name>
        <dbReference type="ChEBI" id="CHEBI:30616"/>
    </ligand>
</feature>
<dbReference type="Gene3D" id="3.40.50.300">
    <property type="entry name" value="P-loop containing nucleotide triphosphate hydrolases"/>
    <property type="match status" value="2"/>
</dbReference>
<dbReference type="PANTHER" id="PTHR11070">
    <property type="entry name" value="UVRD / RECB / PCRA DNA HELICASE FAMILY MEMBER"/>
    <property type="match status" value="1"/>
</dbReference>
<dbReference type="CDD" id="cd17932">
    <property type="entry name" value="DEXQc_UvrD"/>
    <property type="match status" value="1"/>
</dbReference>
<dbReference type="InterPro" id="IPR027417">
    <property type="entry name" value="P-loop_NTPase"/>
</dbReference>
<dbReference type="PANTHER" id="PTHR11070:SF63">
    <property type="entry name" value="DNA HELICASE IV"/>
    <property type="match status" value="1"/>
</dbReference>
<evidence type="ECO:0000256" key="9">
    <source>
        <dbReference type="ARBA" id="ARBA00048988"/>
    </source>
</evidence>
<dbReference type="Gene3D" id="1.10.486.10">
    <property type="entry name" value="PCRA, domain 4"/>
    <property type="match status" value="1"/>
</dbReference>
<keyword evidence="4 10" id="KW-0347">Helicase</keyword>
<dbReference type="PROSITE" id="PS51198">
    <property type="entry name" value="UVRD_HELICASE_ATP_BIND"/>
    <property type="match status" value="1"/>
</dbReference>
<dbReference type="GO" id="GO:0016787">
    <property type="term" value="F:hydrolase activity"/>
    <property type="evidence" value="ECO:0007669"/>
    <property type="project" value="UniProtKB-KW"/>
</dbReference>
<evidence type="ECO:0000259" key="12">
    <source>
        <dbReference type="PROSITE" id="PS51217"/>
    </source>
</evidence>
<dbReference type="Gene3D" id="1.10.10.160">
    <property type="match status" value="1"/>
</dbReference>
<keyword evidence="6" id="KW-0413">Isomerase</keyword>
<dbReference type="EMBL" id="CP155573">
    <property type="protein sequence ID" value="XFO69567.1"/>
    <property type="molecule type" value="Genomic_DNA"/>
</dbReference>
<protein>
    <recommendedName>
        <fullName evidence="8">DNA 3'-5' helicase</fullName>
        <ecNumber evidence="8">5.6.2.4</ecNumber>
    </recommendedName>
</protein>
<dbReference type="InterPro" id="IPR014017">
    <property type="entry name" value="DNA_helicase_UvrD-like_C"/>
</dbReference>
<feature type="domain" description="UvrD-like helicase C-terminal" evidence="12">
    <location>
        <begin position="287"/>
        <end position="554"/>
    </location>
</feature>
<evidence type="ECO:0000259" key="11">
    <source>
        <dbReference type="PROSITE" id="PS51198"/>
    </source>
</evidence>
<gene>
    <name evidence="13" type="primary">pcrA_2</name>
    <name evidence="13" type="ORF">SPSIL_058010</name>
</gene>
<dbReference type="PROSITE" id="PS51217">
    <property type="entry name" value="UVRD_HELICASE_CTER"/>
    <property type="match status" value="1"/>
</dbReference>
<reference evidence="13" key="1">
    <citation type="submission" date="2024-05" db="EMBL/GenBank/DDBJ databases">
        <title>Isolation and characterization of Sporomusa carbonis sp. nov., a carboxydotrophic hydrogenogen in the genus of Sporomusa isolated from a charcoal burning pile.</title>
        <authorList>
            <person name="Boeer T."/>
            <person name="Rosenbaum F."/>
            <person name="Eysell L."/>
            <person name="Mueller V."/>
            <person name="Daniel R."/>
            <person name="Poehlein A."/>
        </authorList>
    </citation>
    <scope>NUCLEOTIDE SEQUENCE [LARGE SCALE GENOMIC DNA]</scope>
    <source>
        <strain evidence="13">DSM 10669</strain>
    </source>
</reference>
<dbReference type="InterPro" id="IPR014016">
    <property type="entry name" value="UvrD-like_ATP-bd"/>
</dbReference>
<dbReference type="GO" id="GO:0003678">
    <property type="term" value="F:DNA helicase activity"/>
    <property type="evidence" value="ECO:0007669"/>
    <property type="project" value="UniProtKB-EC"/>
</dbReference>
<evidence type="ECO:0000256" key="2">
    <source>
        <dbReference type="ARBA" id="ARBA00022741"/>
    </source>
</evidence>
<evidence type="ECO:0000256" key="8">
    <source>
        <dbReference type="ARBA" id="ARBA00034808"/>
    </source>
</evidence>
<evidence type="ECO:0000256" key="7">
    <source>
        <dbReference type="ARBA" id="ARBA00034617"/>
    </source>
</evidence>
<keyword evidence="5 10" id="KW-0067">ATP-binding</keyword>
<dbReference type="Pfam" id="PF13361">
    <property type="entry name" value="UvrD_C"/>
    <property type="match status" value="1"/>
</dbReference>
<evidence type="ECO:0000256" key="10">
    <source>
        <dbReference type="PROSITE-ProRule" id="PRU00560"/>
    </source>
</evidence>
<keyword evidence="3 10" id="KW-0378">Hydrolase</keyword>
<dbReference type="SUPFAM" id="SSF52540">
    <property type="entry name" value="P-loop containing nucleoside triphosphate hydrolases"/>
    <property type="match status" value="1"/>
</dbReference>
<evidence type="ECO:0000313" key="14">
    <source>
        <dbReference type="Proteomes" id="UP000216752"/>
    </source>
</evidence>
<keyword evidence="14" id="KW-1185">Reference proteome</keyword>
<comment type="catalytic activity">
    <reaction evidence="7">
        <text>Couples ATP hydrolysis with the unwinding of duplex DNA by translocating in the 3'-5' direction.</text>
        <dbReference type="EC" id="5.6.2.4"/>
    </reaction>
</comment>
<name>A0ABZ3IVV4_9FIRM</name>
<feature type="domain" description="UvrD-like helicase ATP-binding" evidence="11">
    <location>
        <begin position="3"/>
        <end position="292"/>
    </location>
</feature>
<evidence type="ECO:0000256" key="3">
    <source>
        <dbReference type="ARBA" id="ARBA00022801"/>
    </source>
</evidence>
<dbReference type="InterPro" id="IPR013986">
    <property type="entry name" value="DExx_box_DNA_helicase_dom_sf"/>
</dbReference>
<evidence type="ECO:0000256" key="6">
    <source>
        <dbReference type="ARBA" id="ARBA00023235"/>
    </source>
</evidence>
<comment type="similarity">
    <text evidence="1">Belongs to the helicase family. UvrD subfamily.</text>
</comment>
<sequence>MISLSERQLSIVQAPIGEAMQVLASAGSGKTRVLTERVRYILEHTKKDGVIALTFTNKAAEEMSSRLESVTDIEERCWIATIHALAQRILDQYGHLIGLPSELQIYERDQDRKAVFLQSLRENGFNIEEFLNGDGSKAKSREQIIQKYMEKFSIVKRELLSDEEIWQRYSGETKFLSIYHAYQSALIDSGGIDFDDILVYAHKILLEHPGCGNIYRAKYKHLCVDEAQDLNKAQYEFIKGLCGEKIKSVLMVGDPNQMIYGFNGSSHAFLCQYFVQDFYPRIIELKQNYRSSKSVIYLANKLKPGSQVESNYALDGHKEIIKHSDENAEATWICSKIKELLNKKNHSEIEGEILLTKMVVIARNRFVFKALEESLTKNEIPYALKKGERKAESDSVFGKVLDLGIRVRLNPKDWVDGKKLCSVLKIRPPERWGDIDLLNRLANEIRKSEILLPDIQADLLKAIHELDLEKPNIMKFYGKLKQIVESRQVCNEYIEEVERSLRELEEFKESWVTFRRKGLGESLTAFRNAMALGQLCDNSDQVGLTLSTVHTMKGLEKDIVFLMGMCEGVFPDYRASSKQEIEEERNNAFVAVTRARRWIYITYPLQRMMPWGDSRLQQSSRFIKEMEV</sequence>
<dbReference type="EC" id="5.6.2.4" evidence="8"/>
<organism evidence="13 14">
    <name type="scientific">Sporomusa silvacetica DSM 10669</name>
    <dbReference type="NCBI Taxonomy" id="1123289"/>
    <lineage>
        <taxon>Bacteria</taxon>
        <taxon>Bacillati</taxon>
        <taxon>Bacillota</taxon>
        <taxon>Negativicutes</taxon>
        <taxon>Selenomonadales</taxon>
        <taxon>Sporomusaceae</taxon>
        <taxon>Sporomusa</taxon>
    </lineage>
</organism>
<dbReference type="Proteomes" id="UP000216752">
    <property type="component" value="Chromosome"/>
</dbReference>
<dbReference type="Pfam" id="PF00580">
    <property type="entry name" value="UvrD-helicase"/>
    <property type="match status" value="1"/>
</dbReference>
<evidence type="ECO:0000256" key="5">
    <source>
        <dbReference type="ARBA" id="ARBA00022840"/>
    </source>
</evidence>
<evidence type="ECO:0000256" key="4">
    <source>
        <dbReference type="ARBA" id="ARBA00022806"/>
    </source>
</evidence>